<feature type="repeat" description="PPR" evidence="3">
    <location>
        <begin position="573"/>
        <end position="607"/>
    </location>
</feature>
<feature type="chain" id="PRO_5044825833" evidence="4">
    <location>
        <begin position="28"/>
        <end position="1147"/>
    </location>
</feature>
<dbReference type="Proteomes" id="UP001604336">
    <property type="component" value="Unassembled WGS sequence"/>
</dbReference>
<protein>
    <submittedName>
        <fullName evidence="6">Tetratricopeptide repeat (TPR)-like superfamily protein</fullName>
    </submittedName>
</protein>
<dbReference type="InterPro" id="IPR046848">
    <property type="entry name" value="E_motif"/>
</dbReference>
<evidence type="ECO:0000313" key="6">
    <source>
        <dbReference type="EMBL" id="KAL2523906.1"/>
    </source>
</evidence>
<dbReference type="InterPro" id="IPR002885">
    <property type="entry name" value="PPR_rpt"/>
</dbReference>
<evidence type="ECO:0000313" key="7">
    <source>
        <dbReference type="Proteomes" id="UP001604336"/>
    </source>
</evidence>
<feature type="repeat" description="PPR" evidence="3">
    <location>
        <begin position="441"/>
        <end position="475"/>
    </location>
</feature>
<feature type="signal peptide" evidence="4">
    <location>
        <begin position="1"/>
        <end position="27"/>
    </location>
</feature>
<keyword evidence="4" id="KW-0732">Signal</keyword>
<feature type="repeat" description="PPR" evidence="3">
    <location>
        <begin position="776"/>
        <end position="810"/>
    </location>
</feature>
<dbReference type="FunFam" id="1.25.40.10:FF:000073">
    <property type="entry name" value="Pentatricopeptide repeat-containing protein chloroplastic"/>
    <property type="match status" value="3"/>
</dbReference>
<dbReference type="Pfam" id="PF01535">
    <property type="entry name" value="PPR"/>
    <property type="match status" value="9"/>
</dbReference>
<dbReference type="AlphaFoldDB" id="A0ABD1UFU2"/>
<gene>
    <name evidence="6" type="ORF">Adt_08960</name>
</gene>
<dbReference type="InterPro" id="IPR046960">
    <property type="entry name" value="PPR_At4g14850-like_plant"/>
</dbReference>
<dbReference type="EMBL" id="JBFOLK010000003">
    <property type="protein sequence ID" value="KAL2523906.1"/>
    <property type="molecule type" value="Genomic_DNA"/>
</dbReference>
<dbReference type="GO" id="GO:0009451">
    <property type="term" value="P:RNA modification"/>
    <property type="evidence" value="ECO:0007669"/>
    <property type="project" value="UniProtKB-ARBA"/>
</dbReference>
<sequence>MATAIANLRNAIFFFVVLSLFNVHVCGSDGCLVVGCGYMLTQQCWCCYSANVKPPLQPEDICFATKGECEAFPCPPLPPGRDSGRQKEPIKHTIQCIVTHPDPEISGFLHKGFSQITKEVVGRALHAVYVKGGTYLSVFHSNTLINMYSKFGKINAAKNVFDEMLERNEASWNNMISGYVTMGLYVDAGRLFIEMWCRGFKLNGYVIASLLTAFSRSESMVLEGLQIHGLVLKNGLLYDVFVGTSLLHFYGMYGIISSARTVFEEMPHRNVVSWTSLMVDYSDAGDFNEVVKLYRRMRCEGISCNQNTFTTVISSCGALDDEFLGHQVLGHVLKSGIESNVSVANSIISMFGNFSSVEDACYVFNHMDERDIISWNSMITVFAKYWLCNELLRCFHLMRLDHGEINATTLSAVLVVCGSLDNLKWGRGIHCLVVKLGLDSNVCISNTLLTMYFQSGRHKDAEKLFNRMAEKDLISWNSMMTGYVLEGKCLDALKVLNELLDMGKMMNFVTFASALAACSDAEFLVEGRIIHSLVIISGFHQNLVVGNALVTMYGRCGMMQVAKRVFQMMPEKELVTWNALIGGYADNEECDEALETFKLLRQEAESPNYITLINVLGSFWDPGNLLKCGMPLHAYIILTGFETDEYVKNSLITMYADCGDLNSSNHMFYGLLNKTPVTWNAMVAANAQHGQWEEALKLLLEMQRTKVNFDQFSLSAGLAASANLGILEDGQHLHSLAIKLGFDAYHYVKNSTMDMYGKCGEMNDLLKMLPEPKRRSRLSWNILLSSFARHGYFQRAKDIFHEMLEQGAKPDHVTFVSLLSACSHGGLVDEGLAYFASMTTEFGVPVAIEHCVCIIDLLGRSGRLAEAEKFIEKMPVQPNDFVWRSLLAACKTHGHVELGKKAAENILKSNPSDDSAYVLYSNVCATSGRWQDVQRIRVKMEFENVKKKPACSWLNVRNKISMFGVGDQSHPQAEQIYIKLMELRKKIKEAGYVPDTSYALHDTDDEQKEDNLWNHSERLALAYGLIHTPEDSTLRIFKNLRVCGDCHSVYKLEEVKIEEETRDHFDALAPKRNTKPQRSEYSSTYTNALNSINGVINPEYAQFHLLEKDTQKLVYNGSKAAEEFMETEYYMTSIALTGNITELEHGS</sequence>
<dbReference type="PANTHER" id="PTHR24015:SF1903">
    <property type="entry name" value="OS05G0305300 PROTEIN"/>
    <property type="match status" value="1"/>
</dbReference>
<name>A0ABD1UFU2_9LAMI</name>
<dbReference type="InterPro" id="IPR046849">
    <property type="entry name" value="E2_motif"/>
</dbReference>
<dbReference type="Pfam" id="PF13041">
    <property type="entry name" value="PPR_2"/>
    <property type="match status" value="2"/>
</dbReference>
<organism evidence="6 7">
    <name type="scientific">Abeliophyllum distichum</name>
    <dbReference type="NCBI Taxonomy" id="126358"/>
    <lineage>
        <taxon>Eukaryota</taxon>
        <taxon>Viridiplantae</taxon>
        <taxon>Streptophyta</taxon>
        <taxon>Embryophyta</taxon>
        <taxon>Tracheophyta</taxon>
        <taxon>Spermatophyta</taxon>
        <taxon>Magnoliopsida</taxon>
        <taxon>eudicotyledons</taxon>
        <taxon>Gunneridae</taxon>
        <taxon>Pentapetalae</taxon>
        <taxon>asterids</taxon>
        <taxon>lamiids</taxon>
        <taxon>Lamiales</taxon>
        <taxon>Oleaceae</taxon>
        <taxon>Forsythieae</taxon>
        <taxon>Abeliophyllum</taxon>
    </lineage>
</organism>
<dbReference type="InterPro" id="IPR011990">
    <property type="entry name" value="TPR-like_helical_dom_sf"/>
</dbReference>
<reference evidence="7" key="1">
    <citation type="submission" date="2024-07" db="EMBL/GenBank/DDBJ databases">
        <title>Two chromosome-level genome assemblies of Korean endemic species Abeliophyllum distichum and Forsythia ovata (Oleaceae).</title>
        <authorList>
            <person name="Jang H."/>
        </authorList>
    </citation>
    <scope>NUCLEOTIDE SEQUENCE [LARGE SCALE GENOMIC DNA]</scope>
</reference>
<dbReference type="Gene3D" id="1.25.40.10">
    <property type="entry name" value="Tetratricopeptide repeat domain"/>
    <property type="match status" value="7"/>
</dbReference>
<evidence type="ECO:0000256" key="1">
    <source>
        <dbReference type="ARBA" id="ARBA00006643"/>
    </source>
</evidence>
<dbReference type="InterPro" id="IPR032867">
    <property type="entry name" value="DYW_dom"/>
</dbReference>
<evidence type="ECO:0000259" key="5">
    <source>
        <dbReference type="Pfam" id="PF14432"/>
    </source>
</evidence>
<dbReference type="Pfam" id="PF20431">
    <property type="entry name" value="E_motif"/>
    <property type="match status" value="1"/>
</dbReference>
<comment type="caution">
    <text evidence="6">The sequence shown here is derived from an EMBL/GenBank/DDBJ whole genome shotgun (WGS) entry which is preliminary data.</text>
</comment>
<dbReference type="FunFam" id="1.25.40.10:FF:000366">
    <property type="entry name" value="Pentatricopeptide (PPR) repeat-containing protein"/>
    <property type="match status" value="1"/>
</dbReference>
<feature type="domain" description="DYW" evidence="5">
    <location>
        <begin position="991"/>
        <end position="1052"/>
    </location>
</feature>
<accession>A0ABD1UFU2</accession>
<feature type="repeat" description="PPR" evidence="3">
    <location>
        <begin position="270"/>
        <end position="304"/>
    </location>
</feature>
<evidence type="ECO:0000256" key="4">
    <source>
        <dbReference type="SAM" id="SignalP"/>
    </source>
</evidence>
<comment type="similarity">
    <text evidence="1">Belongs to the PPR family. PCMP-H subfamily.</text>
</comment>
<feature type="repeat" description="PPR" evidence="3">
    <location>
        <begin position="675"/>
        <end position="709"/>
    </location>
</feature>
<evidence type="ECO:0000256" key="2">
    <source>
        <dbReference type="ARBA" id="ARBA00022737"/>
    </source>
</evidence>
<evidence type="ECO:0000256" key="3">
    <source>
        <dbReference type="PROSITE-ProRule" id="PRU00708"/>
    </source>
</evidence>
<dbReference type="NCBIfam" id="TIGR00756">
    <property type="entry name" value="PPR"/>
    <property type="match status" value="7"/>
</dbReference>
<dbReference type="Pfam" id="PF14432">
    <property type="entry name" value="DYW_deaminase"/>
    <property type="match status" value="1"/>
</dbReference>
<keyword evidence="2" id="KW-0677">Repeat</keyword>
<feature type="repeat" description="PPR" evidence="3">
    <location>
        <begin position="168"/>
        <end position="202"/>
    </location>
</feature>
<dbReference type="PANTHER" id="PTHR24015">
    <property type="entry name" value="OS07G0578800 PROTEIN-RELATED"/>
    <property type="match status" value="1"/>
</dbReference>
<keyword evidence="7" id="KW-1185">Reference proteome</keyword>
<feature type="repeat" description="PPR" evidence="3">
    <location>
        <begin position="137"/>
        <end position="167"/>
    </location>
</feature>
<dbReference type="FunFam" id="1.25.40.10:FF:000381">
    <property type="entry name" value="Pentatricopeptide repeat-containing protein"/>
    <property type="match status" value="2"/>
</dbReference>
<proteinExistence type="inferred from homology"/>
<dbReference type="FunFam" id="1.25.40.10:FF:000031">
    <property type="entry name" value="Pentatricopeptide repeat-containing protein mitochondrial"/>
    <property type="match status" value="1"/>
</dbReference>
<dbReference type="PROSITE" id="PS51375">
    <property type="entry name" value="PPR"/>
    <property type="match status" value="7"/>
</dbReference>
<dbReference type="Pfam" id="PF20430">
    <property type="entry name" value="Eplus_motif"/>
    <property type="match status" value="1"/>
</dbReference>